<dbReference type="Gene3D" id="4.10.320.10">
    <property type="entry name" value="E3-binding domain"/>
    <property type="match status" value="1"/>
</dbReference>
<evidence type="ECO:0000313" key="14">
    <source>
        <dbReference type="EMBL" id="ADN76688.1"/>
    </source>
</evidence>
<dbReference type="STRING" id="550540.Fbal_2486"/>
<dbReference type="EMBL" id="CP002209">
    <property type="protein sequence ID" value="ADN76688.1"/>
    <property type="molecule type" value="Genomic_DNA"/>
</dbReference>
<dbReference type="InterPro" id="IPR050537">
    <property type="entry name" value="2-oxoacid_dehydrogenase"/>
</dbReference>
<dbReference type="PROSITE" id="PS50968">
    <property type="entry name" value="BIOTINYL_LIPOYL"/>
    <property type="match status" value="1"/>
</dbReference>
<evidence type="ECO:0000256" key="5">
    <source>
        <dbReference type="ARBA" id="ARBA00019511"/>
    </source>
</evidence>
<dbReference type="GeneID" id="67182695"/>
<accession>E1SNL5</accession>
<keyword evidence="9 11" id="KW-0012">Acyltransferase</keyword>
<evidence type="ECO:0000256" key="3">
    <source>
        <dbReference type="ARBA" id="ARBA00007317"/>
    </source>
</evidence>
<evidence type="ECO:0000313" key="15">
    <source>
        <dbReference type="Proteomes" id="UP000006683"/>
    </source>
</evidence>
<dbReference type="InterPro" id="IPR011053">
    <property type="entry name" value="Single_hybrid_motif"/>
</dbReference>
<dbReference type="GO" id="GO:0006099">
    <property type="term" value="P:tricarboxylic acid cycle"/>
    <property type="evidence" value="ECO:0007669"/>
    <property type="project" value="UniProtKB-UniRule"/>
</dbReference>
<dbReference type="NCBIfam" id="NF004309">
    <property type="entry name" value="PRK05704.1"/>
    <property type="match status" value="1"/>
</dbReference>
<dbReference type="Gene3D" id="2.40.50.100">
    <property type="match status" value="1"/>
</dbReference>
<evidence type="ECO:0000256" key="6">
    <source>
        <dbReference type="ARBA" id="ARBA00022532"/>
    </source>
</evidence>
<evidence type="ECO:0000256" key="1">
    <source>
        <dbReference type="ARBA" id="ARBA00004052"/>
    </source>
</evidence>
<dbReference type="EC" id="2.3.1.61" evidence="4 11"/>
<evidence type="ECO:0000256" key="9">
    <source>
        <dbReference type="ARBA" id="ARBA00023315"/>
    </source>
</evidence>
<dbReference type="InterPro" id="IPR003016">
    <property type="entry name" value="2-oxoA_DH_lipoyl-BS"/>
</dbReference>
<proteinExistence type="inferred from homology"/>
<keyword evidence="8 11" id="KW-0450">Lipoyl</keyword>
<feature type="domain" description="Peripheral subunit-binding (PSBD)" evidence="13">
    <location>
        <begin position="108"/>
        <end position="145"/>
    </location>
</feature>
<evidence type="ECO:0000256" key="4">
    <source>
        <dbReference type="ARBA" id="ARBA00012945"/>
    </source>
</evidence>
<dbReference type="InterPro" id="IPR023213">
    <property type="entry name" value="CAT-like_dom_sf"/>
</dbReference>
<dbReference type="CDD" id="cd06849">
    <property type="entry name" value="lipoyl_domain"/>
    <property type="match status" value="1"/>
</dbReference>
<dbReference type="AlphaFoldDB" id="E1SNL5"/>
<reference evidence="14 15" key="1">
    <citation type="journal article" date="2010" name="Stand. Genomic Sci.">
        <title>Complete genome sequence of Ferrimonas balearica type strain (PAT).</title>
        <authorList>
            <person name="Nolan M."/>
            <person name="Sikorski J."/>
            <person name="Davenport K."/>
            <person name="Lucas S."/>
            <person name="Glavina Del Rio T."/>
            <person name="Tice H."/>
            <person name="Cheng J."/>
            <person name="Goodwin L."/>
            <person name="Pitluck S."/>
            <person name="Liolios K."/>
            <person name="Ivanova N."/>
            <person name="Mavromatis K."/>
            <person name="Ovchinnikova G."/>
            <person name="Pati A."/>
            <person name="Chen A."/>
            <person name="Palaniappan K."/>
            <person name="Land M."/>
            <person name="Hauser L."/>
            <person name="Chang Y."/>
            <person name="Jeffries C."/>
            <person name="Tapia R."/>
            <person name="Brettin T."/>
            <person name="Detter J."/>
            <person name="Han C."/>
            <person name="Yasawong M."/>
            <person name="Rohde M."/>
            <person name="Tindall B."/>
            <person name="Goker M."/>
            <person name="Woyke T."/>
            <person name="Bristow J."/>
            <person name="Eisen J."/>
            <person name="Markowitz V."/>
            <person name="Hugenholtz P."/>
            <person name="Kyrpides N."/>
            <person name="Klenk H."/>
            <person name="Lapidus A."/>
        </authorList>
    </citation>
    <scope>NUCLEOTIDE SEQUENCE [LARGE SCALE GENOMIC DNA]</scope>
    <source>
        <strain evidence="15">DSM 9799 / CCM 4581 / KCTC 23876 / PAT</strain>
    </source>
</reference>
<comment type="function">
    <text evidence="1 11">E2 component of the 2-oxoglutarate dehydrogenase (OGDH) complex which catalyzes the second step in the conversion of 2-oxoglutarate to succinyl-CoA and CO(2).</text>
</comment>
<comment type="cofactor">
    <cofactor evidence="11">
        <name>(R)-lipoate</name>
        <dbReference type="ChEBI" id="CHEBI:83088"/>
    </cofactor>
    <text evidence="11">Binds 1 lipoyl cofactor covalently.</text>
</comment>
<dbReference type="KEGG" id="fbl:Fbal_2486"/>
<evidence type="ECO:0000259" key="12">
    <source>
        <dbReference type="PROSITE" id="PS50968"/>
    </source>
</evidence>
<dbReference type="NCBIfam" id="TIGR01347">
    <property type="entry name" value="sucB"/>
    <property type="match status" value="1"/>
</dbReference>
<dbReference type="SUPFAM" id="SSF51230">
    <property type="entry name" value="Single hybrid motif"/>
    <property type="match status" value="1"/>
</dbReference>
<dbReference type="Proteomes" id="UP000006683">
    <property type="component" value="Chromosome"/>
</dbReference>
<dbReference type="GO" id="GO:0033512">
    <property type="term" value="P:L-lysine catabolic process to acetyl-CoA via saccharopine"/>
    <property type="evidence" value="ECO:0007669"/>
    <property type="project" value="UniProtKB-UniRule"/>
</dbReference>
<dbReference type="FunFam" id="3.30.559.10:FF:000005">
    <property type="entry name" value="Dihydrolipoyllysine-residue succinyltransferase component of 2-oxoglutarate dehydrogenase complex"/>
    <property type="match status" value="1"/>
</dbReference>
<name>E1SNL5_FERBD</name>
<dbReference type="UniPathway" id="UPA00868">
    <property type="reaction ID" value="UER00840"/>
</dbReference>
<dbReference type="GO" id="GO:0045252">
    <property type="term" value="C:oxoglutarate dehydrogenase complex"/>
    <property type="evidence" value="ECO:0007669"/>
    <property type="project" value="UniProtKB-UniRule"/>
</dbReference>
<dbReference type="InterPro" id="IPR001078">
    <property type="entry name" value="2-oxoacid_DH_actylTfrase"/>
</dbReference>
<dbReference type="eggNOG" id="COG0508">
    <property type="taxonomic scope" value="Bacteria"/>
</dbReference>
<keyword evidence="7 11" id="KW-0808">Transferase</keyword>
<dbReference type="InterPro" id="IPR006255">
    <property type="entry name" value="SucB"/>
</dbReference>
<dbReference type="InterPro" id="IPR000089">
    <property type="entry name" value="Biotin_lipoyl"/>
</dbReference>
<dbReference type="Pfam" id="PF00364">
    <property type="entry name" value="Biotin_lipoyl"/>
    <property type="match status" value="1"/>
</dbReference>
<comment type="pathway">
    <text evidence="2 11">Amino-acid degradation; L-lysine degradation via saccharopine pathway; glutaryl-CoA from L-lysine: step 6/6.</text>
</comment>
<comment type="catalytic activity">
    <reaction evidence="10 11">
        <text>N(6)-[(R)-dihydrolipoyl]-L-lysyl-[protein] + succinyl-CoA = N(6)-[(R)-S(8)-succinyldihydrolipoyl]-L-lysyl-[protein] + CoA</text>
        <dbReference type="Rhea" id="RHEA:15213"/>
        <dbReference type="Rhea" id="RHEA-COMP:10475"/>
        <dbReference type="Rhea" id="RHEA-COMP:20092"/>
        <dbReference type="ChEBI" id="CHEBI:57287"/>
        <dbReference type="ChEBI" id="CHEBI:57292"/>
        <dbReference type="ChEBI" id="CHEBI:83100"/>
        <dbReference type="ChEBI" id="CHEBI:83120"/>
        <dbReference type="EC" id="2.3.1.61"/>
    </reaction>
</comment>
<evidence type="ECO:0000259" key="13">
    <source>
        <dbReference type="PROSITE" id="PS51826"/>
    </source>
</evidence>
<keyword evidence="6 11" id="KW-0816">Tricarboxylic acid cycle</keyword>
<evidence type="ECO:0000256" key="7">
    <source>
        <dbReference type="ARBA" id="ARBA00022679"/>
    </source>
</evidence>
<evidence type="ECO:0000256" key="10">
    <source>
        <dbReference type="ARBA" id="ARBA00052761"/>
    </source>
</evidence>
<gene>
    <name evidence="14" type="ordered locus">Fbal_2486</name>
</gene>
<dbReference type="PANTHER" id="PTHR43416">
    <property type="entry name" value="DIHYDROLIPOYLLYSINE-RESIDUE SUCCINYLTRANSFERASE COMPONENT OF 2-OXOGLUTARATE DEHYDROGENASE COMPLEX, MITOCHONDRIAL-RELATED"/>
    <property type="match status" value="1"/>
</dbReference>
<dbReference type="GO" id="GO:0005829">
    <property type="term" value="C:cytosol"/>
    <property type="evidence" value="ECO:0007669"/>
    <property type="project" value="TreeGrafter"/>
</dbReference>
<evidence type="ECO:0000256" key="11">
    <source>
        <dbReference type="RuleBase" id="RU361138"/>
    </source>
</evidence>
<protein>
    <recommendedName>
        <fullName evidence="5 11">Dihydrolipoyllysine-residue succinyltransferase component of 2-oxoglutarate dehydrogenase complex</fullName>
        <ecNumber evidence="4 11">2.3.1.61</ecNumber>
    </recommendedName>
    <alternativeName>
        <fullName evidence="11">2-oxoglutarate dehydrogenase complex component E2</fullName>
    </alternativeName>
</protein>
<organism evidence="14 15">
    <name type="scientific">Ferrimonas balearica (strain DSM 9799 / CCM 4581 / KCTC 23876 / PAT)</name>
    <dbReference type="NCBI Taxonomy" id="550540"/>
    <lineage>
        <taxon>Bacteria</taxon>
        <taxon>Pseudomonadati</taxon>
        <taxon>Pseudomonadota</taxon>
        <taxon>Gammaproteobacteria</taxon>
        <taxon>Alteromonadales</taxon>
        <taxon>Ferrimonadaceae</taxon>
        <taxon>Ferrimonas</taxon>
    </lineage>
</organism>
<keyword evidence="15" id="KW-1185">Reference proteome</keyword>
<dbReference type="Pfam" id="PF00198">
    <property type="entry name" value="2-oxoacid_dh"/>
    <property type="match status" value="1"/>
</dbReference>
<dbReference type="GO" id="GO:0004149">
    <property type="term" value="F:dihydrolipoyllysine-residue succinyltransferase activity"/>
    <property type="evidence" value="ECO:0007669"/>
    <property type="project" value="UniProtKB-UniRule"/>
</dbReference>
<dbReference type="PANTHER" id="PTHR43416:SF5">
    <property type="entry name" value="DIHYDROLIPOYLLYSINE-RESIDUE SUCCINYLTRANSFERASE COMPONENT OF 2-OXOGLUTARATE DEHYDROGENASE COMPLEX, MITOCHONDRIAL"/>
    <property type="match status" value="1"/>
</dbReference>
<dbReference type="OrthoDB" id="9805770at2"/>
<dbReference type="InterPro" id="IPR004167">
    <property type="entry name" value="PSBD"/>
</dbReference>
<evidence type="ECO:0000256" key="2">
    <source>
        <dbReference type="ARBA" id="ARBA00005145"/>
    </source>
</evidence>
<dbReference type="HOGENOM" id="CLU_016733_0_0_6"/>
<evidence type="ECO:0000256" key="8">
    <source>
        <dbReference type="ARBA" id="ARBA00022823"/>
    </source>
</evidence>
<dbReference type="Gene3D" id="3.30.559.10">
    <property type="entry name" value="Chloramphenicol acetyltransferase-like domain"/>
    <property type="match status" value="1"/>
</dbReference>
<dbReference type="Pfam" id="PF02817">
    <property type="entry name" value="E3_binding"/>
    <property type="match status" value="1"/>
</dbReference>
<dbReference type="PROSITE" id="PS00189">
    <property type="entry name" value="LIPOYL"/>
    <property type="match status" value="1"/>
</dbReference>
<comment type="similarity">
    <text evidence="3 11">Belongs to the 2-oxoacid dehydrogenase family.</text>
</comment>
<dbReference type="RefSeq" id="WP_013345994.1">
    <property type="nucleotide sequence ID" value="NC_014541.1"/>
</dbReference>
<dbReference type="InterPro" id="IPR036625">
    <property type="entry name" value="E3-bd_dom_sf"/>
</dbReference>
<dbReference type="SUPFAM" id="SSF52777">
    <property type="entry name" value="CoA-dependent acyltransferases"/>
    <property type="match status" value="1"/>
</dbReference>
<dbReference type="PROSITE" id="PS51826">
    <property type="entry name" value="PSBD"/>
    <property type="match status" value="1"/>
</dbReference>
<sequence length="398" mass="42747">MSIEIKVPVLPESVADATIATWHVQPGEAVSRDQNLVDIETDKVVLEVVAPEDGQLAEILHGEGDTVLAEQVIARFVAGAKAGQEVSKAEAEAAPVAEAAEAEAGNDALSPSVRRLVAEHNVDVAKISGTGVGGRITKEDVEAFIKGQGAAPAAAAEAAPAPALGDRSEKRVPMTRLRKRIAERLLEAKNSTAMLTTFNEVNMGPIMALRKQYKDIFEERHGIRLGFMSFYVKAVVEALKRYPEVNASIDGDDIVYHNYFDVSIAVSTPRGLVTPVLRDADKLSVAEIEKGIKELAVKGQQGKLTVDELTGGNFTITNGGVFGSLMSTPIINPPQSAILGMHAIKDRPMAVNGEVVIQPMMYLALSYDHRIVDGRESVGFLVTIKELLEDPTRLLLDI</sequence>
<dbReference type="SUPFAM" id="SSF47005">
    <property type="entry name" value="Peripheral subunit-binding domain of 2-oxo acid dehydrogenase complex"/>
    <property type="match status" value="1"/>
</dbReference>
<feature type="domain" description="Lipoyl-binding" evidence="12">
    <location>
        <begin position="2"/>
        <end position="77"/>
    </location>
</feature>